<dbReference type="HAMAP" id="MF_01485">
    <property type="entry name" value="RecB"/>
    <property type="match status" value="1"/>
</dbReference>
<evidence type="ECO:0000256" key="3">
    <source>
        <dbReference type="ARBA" id="ARBA00022741"/>
    </source>
</evidence>
<evidence type="ECO:0000256" key="8">
    <source>
        <dbReference type="ARBA" id="ARBA00022840"/>
    </source>
</evidence>
<keyword evidence="8 15" id="KW-0067">ATP-binding</keyword>
<evidence type="ECO:0000256" key="16">
    <source>
        <dbReference type="PROSITE-ProRule" id="PRU00560"/>
    </source>
</evidence>
<keyword evidence="12 15" id="KW-0413">Isomerase</keyword>
<dbReference type="PROSITE" id="PS51198">
    <property type="entry name" value="UVRD_HELICASE_ATP_BIND"/>
    <property type="match status" value="1"/>
</dbReference>
<evidence type="ECO:0000313" key="20">
    <source>
        <dbReference type="Proteomes" id="UP001157439"/>
    </source>
</evidence>
<keyword evidence="7 15" id="KW-0269">Exonuclease</keyword>
<comment type="similarity">
    <text evidence="15">Belongs to the helicase family. UvrD subfamily.</text>
</comment>
<accession>A0AA37TSF2</accession>
<dbReference type="SUPFAM" id="SSF52540">
    <property type="entry name" value="P-loop containing nucleoside triphosphate hydrolases"/>
    <property type="match status" value="1"/>
</dbReference>
<comment type="catalytic activity">
    <reaction evidence="14 15">
        <text>ATP + H2O = ADP + phosphate + H(+)</text>
        <dbReference type="Rhea" id="RHEA:13065"/>
        <dbReference type="ChEBI" id="CHEBI:15377"/>
        <dbReference type="ChEBI" id="CHEBI:15378"/>
        <dbReference type="ChEBI" id="CHEBI:30616"/>
        <dbReference type="ChEBI" id="CHEBI:43474"/>
        <dbReference type="ChEBI" id="CHEBI:456216"/>
        <dbReference type="EC" id="5.6.2.4"/>
    </reaction>
</comment>
<dbReference type="RefSeq" id="WP_158220723.1">
    <property type="nucleotide sequence ID" value="NZ_BSPO01000003.1"/>
</dbReference>
<dbReference type="GO" id="GO:0003677">
    <property type="term" value="F:DNA binding"/>
    <property type="evidence" value="ECO:0007669"/>
    <property type="project" value="UniProtKB-UniRule"/>
</dbReference>
<proteinExistence type="inferred from homology"/>
<keyword evidence="6 15" id="KW-0347">Helicase</keyword>
<organism evidence="19 20">
    <name type="scientific">Paraferrimonas haliotis</name>
    <dbReference type="NCBI Taxonomy" id="2013866"/>
    <lineage>
        <taxon>Bacteria</taxon>
        <taxon>Pseudomonadati</taxon>
        <taxon>Pseudomonadota</taxon>
        <taxon>Gammaproteobacteria</taxon>
        <taxon>Alteromonadales</taxon>
        <taxon>Ferrimonadaceae</taxon>
        <taxon>Paraferrimonas</taxon>
    </lineage>
</organism>
<evidence type="ECO:0000256" key="10">
    <source>
        <dbReference type="ARBA" id="ARBA00023125"/>
    </source>
</evidence>
<dbReference type="Pfam" id="PF13361">
    <property type="entry name" value="UvrD_C"/>
    <property type="match status" value="1"/>
</dbReference>
<dbReference type="InterPro" id="IPR027417">
    <property type="entry name" value="P-loop_NTPase"/>
</dbReference>
<feature type="binding site" evidence="15">
    <location>
        <position position="942"/>
    </location>
    <ligand>
        <name>Mg(2+)</name>
        <dbReference type="ChEBI" id="CHEBI:18420"/>
    </ligand>
</feature>
<dbReference type="NCBIfam" id="TIGR00609">
    <property type="entry name" value="recB"/>
    <property type="match status" value="1"/>
</dbReference>
<comment type="catalytic activity">
    <reaction evidence="15">
        <text>Exonucleolytic cleavage (in the presence of ATP) in either 5'- to 3'- or 3'- to 5'-direction to yield 5'-phosphooligonucleotides.</text>
        <dbReference type="EC" id="3.1.11.5"/>
    </reaction>
</comment>
<dbReference type="CDD" id="cd22352">
    <property type="entry name" value="RecB_C-like"/>
    <property type="match status" value="1"/>
</dbReference>
<dbReference type="Gene3D" id="1.10.3170.10">
    <property type="entry name" value="Recbcd, chain B, domain 2"/>
    <property type="match status" value="1"/>
</dbReference>
<comment type="caution">
    <text evidence="19">The sequence shown here is derived from an EMBL/GenBank/DDBJ whole genome shotgun (WGS) entry which is preliminary data.</text>
</comment>
<dbReference type="InterPro" id="IPR038726">
    <property type="entry name" value="PDDEXK_AddAB-type"/>
</dbReference>
<evidence type="ECO:0000256" key="9">
    <source>
        <dbReference type="ARBA" id="ARBA00022842"/>
    </source>
</evidence>
<name>A0AA37TSF2_9GAMM</name>
<evidence type="ECO:0000313" key="19">
    <source>
        <dbReference type="EMBL" id="GLS84615.1"/>
    </source>
</evidence>
<evidence type="ECO:0000256" key="12">
    <source>
        <dbReference type="ARBA" id="ARBA00023235"/>
    </source>
</evidence>
<dbReference type="GO" id="GO:0005829">
    <property type="term" value="C:cytosol"/>
    <property type="evidence" value="ECO:0007669"/>
    <property type="project" value="TreeGrafter"/>
</dbReference>
<keyword evidence="10 15" id="KW-0238">DNA-binding</keyword>
<evidence type="ECO:0000256" key="13">
    <source>
        <dbReference type="ARBA" id="ARBA00034617"/>
    </source>
</evidence>
<evidence type="ECO:0000256" key="14">
    <source>
        <dbReference type="ARBA" id="ARBA00048988"/>
    </source>
</evidence>
<dbReference type="InterPro" id="IPR004586">
    <property type="entry name" value="RecB"/>
</dbReference>
<feature type="binding site" evidence="16">
    <location>
        <begin position="19"/>
        <end position="26"/>
    </location>
    <ligand>
        <name>ATP</name>
        <dbReference type="ChEBI" id="CHEBI:30616"/>
    </ligand>
</feature>
<comment type="miscellaneous">
    <text evidence="15">In the RecBCD complex, RecB has a slow 3'-5' helicase, an exonuclease activity and loads RecA onto ssDNA, RecD has a fast 5'-3' helicase activity, while RecC stimulates the ATPase and processivity of the RecB helicase and contributes to recognition of the Chi site.</text>
</comment>
<comment type="cofactor">
    <cofactor evidence="15">
        <name>Mg(2+)</name>
        <dbReference type="ChEBI" id="CHEBI:18420"/>
    </cofactor>
    <text evidence="15">Binds 1 Mg(2+) ion per subunit.</text>
</comment>
<dbReference type="Pfam" id="PF00580">
    <property type="entry name" value="UvrD-helicase"/>
    <property type="match status" value="1"/>
</dbReference>
<dbReference type="InterPro" id="IPR000212">
    <property type="entry name" value="DNA_helicase_UvrD/REP"/>
</dbReference>
<evidence type="ECO:0000259" key="18">
    <source>
        <dbReference type="PROSITE" id="PS51217"/>
    </source>
</evidence>
<dbReference type="InterPro" id="IPR014016">
    <property type="entry name" value="UvrD-like_ATP-bd"/>
</dbReference>
<evidence type="ECO:0000256" key="4">
    <source>
        <dbReference type="ARBA" id="ARBA00022763"/>
    </source>
</evidence>
<dbReference type="EC" id="3.1.11.5" evidence="15"/>
<dbReference type="PROSITE" id="PS51217">
    <property type="entry name" value="UVRD_HELICASE_CTER"/>
    <property type="match status" value="1"/>
</dbReference>
<sequence>MQRLNPLTLPLSGKALIEASAGTGKTYTIATLYLRFIIEQPLLKENGGVLLTPENILVVTFTRSATAELRDRIRARLHTAVNCFRGQGSQGDDALEHLYQLYQHDSAIVLKRLYAAEKSMDEAAIFTIHGFCRRALSQNAFSSGVSLADNYLENDTELLISACQDFWRDSLYPLAGEPWLKVMDAFKSGLKANNPETLANALKGLMPRKSLAVEPQPLAQPIEAVIERVQQETAQAFLQFRDDCAHCLDDVYQELAAIPKIQKGILSEHLSVVGGWFENQGQGDWPSKTKNYITGKVDKLEPDSQTQQLLAGYERYQAQRELSPQLYSEALHYVKQRLEEQKQLLDIQGPDDLMVALDNALSNDDSLSLKSDLIGQYPVALIDEFQDTDPLQYRVFNGIYDSDKVHCWLMIGDPKQAIYSFRGGDIETYSKAKQSLEQAQLYTLDKNYRSSNTMVAAVNQLFGCAGQATFLADNISYQAVAANDTGAMGNLVVDGKALASMNFTQFNAPYNEENYGSEHTAQTIAKLLTIANEGRGQLGNRALAPSDIAILVRDRTEAKDIVKALRRRNVRSVFLSRDSVFSAEIAPQLFRVLTAMASYQSRRKVFAALGTALMDVSSEDIQQFHQDELVWQTHQQRFEGYHELWKSKGVLSAYLQWLSDYQIAAKLFTDTLNGERQLADLNHIAELLQQQALQQDGINSLLNYFERQLSSKPQDVDNQRLRLESDKDLVQIVTIHASKGLEYPLVFLANGLSRKSAKLAVYSGETGTIVDFSNQATNLKKAEQQRLAEDVRLLYVALTRASYGCFINLTQTKKKPTGTSALAHVLGVTDDEHVNEAAQTLAQQHPELIACQLYEDEPATMFASSADKHASIEHRRLSHGVDQSWKITSYSGLSRNLHTPTSTLDKADDLVVEPAPETLVPEPFMQNRFSFPRGANPGTALHGIFEHQQFADNDPDELDNAVASQLSLYGIEDADSWQTVVSEWLTQTLNTPILLPDHNKEFSLAALSKGQWLSEMEFFIKVDAQVNDSQLNRLLESYPVLDADIAKHNRALKFDRFKGLIKGFIDLVFEFDGRYYVLDYKSNHLGNSLSDYHPQAMQNMMCEHRYDAQLIFYVLALHLYLSDRLPNYQYEQHMGGGVYCFLRGMDGITPQSGVFVAKPEQRLIESLGQQLGVQSEEVNHDNA</sequence>
<dbReference type="GO" id="GO:0043138">
    <property type="term" value="F:3'-5' DNA helicase activity"/>
    <property type="evidence" value="ECO:0007669"/>
    <property type="project" value="UniProtKB-UniRule"/>
</dbReference>
<keyword evidence="3 15" id="KW-0547">Nucleotide-binding</keyword>
<dbReference type="EC" id="5.6.2.4" evidence="15"/>
<evidence type="ECO:0000256" key="7">
    <source>
        <dbReference type="ARBA" id="ARBA00022839"/>
    </source>
</evidence>
<keyword evidence="1 15" id="KW-0540">Nuclease</keyword>
<dbReference type="GO" id="GO:0000287">
    <property type="term" value="F:magnesium ion binding"/>
    <property type="evidence" value="ECO:0007669"/>
    <property type="project" value="UniProtKB-UniRule"/>
</dbReference>
<feature type="region of interest" description="DNA-binding and helicase activity, interacts with RecC" evidence="15">
    <location>
        <begin position="1"/>
        <end position="835"/>
    </location>
</feature>
<protein>
    <recommendedName>
        <fullName evidence="15">RecBCD enzyme subunit RecB</fullName>
        <ecNumber evidence="15">3.1.11.5</ecNumber>
        <ecNumber evidence="15">5.6.2.4</ecNumber>
    </recommendedName>
    <alternativeName>
        <fullName evidence="15">DNA 3'-5' helicase subunit RecB</fullName>
    </alternativeName>
    <alternativeName>
        <fullName evidence="15">Exonuclease V subunit RecB</fullName>
        <shortName evidence="15">ExoV subunit RecB</shortName>
    </alternativeName>
    <alternativeName>
        <fullName evidence="15">Helicase/nuclease RecBCD subunit RecB</fullName>
    </alternativeName>
</protein>
<dbReference type="Pfam" id="PF12705">
    <property type="entry name" value="PDDEXK_1"/>
    <property type="match status" value="1"/>
</dbReference>
<comment type="subunit">
    <text evidence="15">Heterotrimer of RecB, RecC and RecD. All subunits contribute to DNA-binding. Interacts with RecA.</text>
</comment>
<dbReference type="PANTHER" id="PTHR11070">
    <property type="entry name" value="UVRD / RECB / PCRA DNA HELICASE FAMILY MEMBER"/>
    <property type="match status" value="1"/>
</dbReference>
<dbReference type="Gene3D" id="3.90.320.10">
    <property type="match status" value="1"/>
</dbReference>
<keyword evidence="5 15" id="KW-0378">Hydrolase</keyword>
<dbReference type="InterPro" id="IPR011335">
    <property type="entry name" value="Restrct_endonuc-II-like"/>
</dbReference>
<dbReference type="PANTHER" id="PTHR11070:SF23">
    <property type="entry name" value="RECBCD ENZYME SUBUNIT RECB"/>
    <property type="match status" value="1"/>
</dbReference>
<evidence type="ECO:0000256" key="5">
    <source>
        <dbReference type="ARBA" id="ARBA00022801"/>
    </source>
</evidence>
<evidence type="ECO:0000256" key="11">
    <source>
        <dbReference type="ARBA" id="ARBA00023204"/>
    </source>
</evidence>
<feature type="domain" description="UvrD-like helicase C-terminal" evidence="18">
    <location>
        <begin position="477"/>
        <end position="740"/>
    </location>
</feature>
<reference evidence="19 20" key="1">
    <citation type="journal article" date="2014" name="Int. J. Syst. Evol. Microbiol.">
        <title>Complete genome sequence of Corynebacterium casei LMG S-19264T (=DSM 44701T), isolated from a smear-ripened cheese.</title>
        <authorList>
            <consortium name="US DOE Joint Genome Institute (JGI-PGF)"/>
            <person name="Walter F."/>
            <person name="Albersmeier A."/>
            <person name="Kalinowski J."/>
            <person name="Ruckert C."/>
        </authorList>
    </citation>
    <scope>NUCLEOTIDE SEQUENCE [LARGE SCALE GENOMIC DNA]</scope>
    <source>
        <strain evidence="19 20">NBRC 112785</strain>
    </source>
</reference>
<dbReference type="InterPro" id="IPR014017">
    <property type="entry name" value="DNA_helicase_UvrD-like_C"/>
</dbReference>
<comment type="function">
    <text evidence="15">A helicase/nuclease that prepares dsDNA breaks (DSB) for recombinational DNA repair. Binds to DSBs and unwinds DNA via a highly rapid and processive ATP-dependent bidirectional helicase activity. Unwinds dsDNA until it encounters a Chi (crossover hotspot instigator) sequence from the 3' direction. Cuts ssDNA a few nucleotides 3' to the Chi site. The properties and activities of the enzyme are changed at Chi. The Chi-altered holoenzyme produces a long 3'-ssDNA overhang and facilitates RecA-binding to the ssDNA for homologous DNA recombination and repair. Holoenzyme degrades any linearized DNA that is unable to undergo homologous recombination. In the holoenzyme this subunit contributes ATPase, 3'-5' helicase, exonuclease activity and loads RecA onto ssDNA.</text>
</comment>
<keyword evidence="9 15" id="KW-0460">Magnesium</keyword>
<dbReference type="GO" id="GO:0008854">
    <property type="term" value="F:exodeoxyribonuclease V activity"/>
    <property type="evidence" value="ECO:0007669"/>
    <property type="project" value="UniProtKB-EC"/>
</dbReference>
<dbReference type="AlphaFoldDB" id="A0AA37TSF2"/>
<evidence type="ECO:0000256" key="6">
    <source>
        <dbReference type="ARBA" id="ARBA00022806"/>
    </source>
</evidence>
<feature type="binding site" evidence="15">
    <location>
        <position position="1079"/>
    </location>
    <ligand>
        <name>Mg(2+)</name>
        <dbReference type="ChEBI" id="CHEBI:18420"/>
    </ligand>
</feature>
<comment type="domain">
    <text evidence="15">The N-terminal DNA-binding domain is a ssDNA-dependent ATPase and has ATP-dependent 3'-5' helicase function. This domain interacts with RecC.</text>
</comment>
<dbReference type="Gene3D" id="3.40.50.300">
    <property type="entry name" value="P-loop containing nucleotide triphosphate hydrolases"/>
    <property type="match status" value="2"/>
</dbReference>
<evidence type="ECO:0000256" key="2">
    <source>
        <dbReference type="ARBA" id="ARBA00022723"/>
    </source>
</evidence>
<gene>
    <name evidence="15 19" type="primary">recB</name>
    <name evidence="19" type="ORF">GCM10007894_25920</name>
</gene>
<evidence type="ECO:0000256" key="1">
    <source>
        <dbReference type="ARBA" id="ARBA00022722"/>
    </source>
</evidence>
<dbReference type="Proteomes" id="UP001157439">
    <property type="component" value="Unassembled WGS sequence"/>
</dbReference>
<feature type="domain" description="UvrD-like helicase ATP-binding" evidence="17">
    <location>
        <begin position="1"/>
        <end position="451"/>
    </location>
</feature>
<keyword evidence="4 15" id="KW-0227">DNA damage</keyword>
<evidence type="ECO:0000259" key="17">
    <source>
        <dbReference type="PROSITE" id="PS51198"/>
    </source>
</evidence>
<dbReference type="InterPro" id="IPR011604">
    <property type="entry name" value="PDDEXK-like_dom_sf"/>
</dbReference>
<dbReference type="GO" id="GO:0005524">
    <property type="term" value="F:ATP binding"/>
    <property type="evidence" value="ECO:0007669"/>
    <property type="project" value="UniProtKB-UniRule"/>
</dbReference>
<feature type="active site" description="For nuclease activity" evidence="15">
    <location>
        <position position="1079"/>
    </location>
</feature>
<feature type="region of interest" description="Nuclease activity, interacts with RecD and RecA" evidence="15">
    <location>
        <begin position="884"/>
        <end position="1183"/>
    </location>
</feature>
<feature type="binding site" evidence="15">
    <location>
        <position position="1066"/>
    </location>
    <ligand>
        <name>Mg(2+)</name>
        <dbReference type="ChEBI" id="CHEBI:18420"/>
    </ligand>
</feature>
<dbReference type="SUPFAM" id="SSF52980">
    <property type="entry name" value="Restriction endonuclease-like"/>
    <property type="match status" value="1"/>
</dbReference>
<keyword evidence="11 15" id="KW-0234">DNA repair</keyword>
<dbReference type="GO" id="GO:0000724">
    <property type="term" value="P:double-strand break repair via homologous recombination"/>
    <property type="evidence" value="ECO:0007669"/>
    <property type="project" value="UniProtKB-UniRule"/>
</dbReference>
<comment type="catalytic activity">
    <reaction evidence="13 15">
        <text>Couples ATP hydrolysis with the unwinding of duplex DNA by translocating in the 3'-5' direction.</text>
        <dbReference type="EC" id="5.6.2.4"/>
    </reaction>
</comment>
<comment type="domain">
    <text evidence="15">The C-terminal domain has nuclease activity and interacts with RecD. It interacts with RecA, facilitating its loading onto ssDNA.</text>
</comment>
<dbReference type="Gene3D" id="1.10.486.10">
    <property type="entry name" value="PCRA, domain 4"/>
    <property type="match status" value="1"/>
</dbReference>
<dbReference type="GO" id="GO:0009338">
    <property type="term" value="C:exodeoxyribonuclease V complex"/>
    <property type="evidence" value="ECO:0007669"/>
    <property type="project" value="TreeGrafter"/>
</dbReference>
<dbReference type="EMBL" id="BSPO01000003">
    <property type="protein sequence ID" value="GLS84615.1"/>
    <property type="molecule type" value="Genomic_DNA"/>
</dbReference>
<keyword evidence="20" id="KW-1185">Reference proteome</keyword>
<keyword evidence="2 15" id="KW-0479">Metal-binding</keyword>
<evidence type="ECO:0000256" key="15">
    <source>
        <dbReference type="HAMAP-Rule" id="MF_01485"/>
    </source>
</evidence>